<dbReference type="GO" id="GO:0016788">
    <property type="term" value="F:hydrolase activity, acting on ester bonds"/>
    <property type="evidence" value="ECO:0007669"/>
    <property type="project" value="InterPro"/>
</dbReference>
<protein>
    <recommendedName>
        <fullName evidence="10">S1/P1 nuclease</fullName>
    </recommendedName>
</protein>
<dbReference type="Proteomes" id="UP000557392">
    <property type="component" value="Unassembled WGS sequence"/>
</dbReference>
<keyword evidence="1" id="KW-0540">Nuclease</keyword>
<dbReference type="EMBL" id="JACIEH010000003">
    <property type="protein sequence ID" value="MBB4100175.1"/>
    <property type="molecule type" value="Genomic_DNA"/>
</dbReference>
<dbReference type="Gene3D" id="1.10.575.10">
    <property type="entry name" value="P1 Nuclease"/>
    <property type="match status" value="1"/>
</dbReference>
<dbReference type="GO" id="GO:0004519">
    <property type="term" value="F:endonuclease activity"/>
    <property type="evidence" value="ECO:0007669"/>
    <property type="project" value="UniProtKB-KW"/>
</dbReference>
<evidence type="ECO:0000256" key="6">
    <source>
        <dbReference type="ARBA" id="ARBA00023180"/>
    </source>
</evidence>
<evidence type="ECO:0000256" key="1">
    <source>
        <dbReference type="ARBA" id="ARBA00022722"/>
    </source>
</evidence>
<proteinExistence type="predicted"/>
<organism evidence="8 9">
    <name type="scientific">Sphingomonas kyeonggiensis</name>
    <dbReference type="NCBI Taxonomy" id="1268553"/>
    <lineage>
        <taxon>Bacteria</taxon>
        <taxon>Pseudomonadati</taxon>
        <taxon>Pseudomonadota</taxon>
        <taxon>Alphaproteobacteria</taxon>
        <taxon>Sphingomonadales</taxon>
        <taxon>Sphingomonadaceae</taxon>
        <taxon>Sphingomonas</taxon>
    </lineage>
</organism>
<reference evidence="8 9" key="1">
    <citation type="submission" date="2020-08" db="EMBL/GenBank/DDBJ databases">
        <title>Genomic Encyclopedia of Type Strains, Phase IV (KMG-IV): sequencing the most valuable type-strain genomes for metagenomic binning, comparative biology and taxonomic classification.</title>
        <authorList>
            <person name="Goeker M."/>
        </authorList>
    </citation>
    <scope>NUCLEOTIDE SEQUENCE [LARGE SCALE GENOMIC DNA]</scope>
    <source>
        <strain evidence="8 9">DSM 101806</strain>
    </source>
</reference>
<keyword evidence="4" id="KW-0378">Hydrolase</keyword>
<dbReference type="Pfam" id="PF02265">
    <property type="entry name" value="S1-P1_nuclease"/>
    <property type="match status" value="1"/>
</dbReference>
<evidence type="ECO:0000256" key="5">
    <source>
        <dbReference type="ARBA" id="ARBA00023157"/>
    </source>
</evidence>
<evidence type="ECO:0008006" key="10">
    <source>
        <dbReference type="Google" id="ProtNLM"/>
    </source>
</evidence>
<keyword evidence="5" id="KW-1015">Disulfide bond</keyword>
<dbReference type="PANTHER" id="PTHR33146:SF26">
    <property type="entry name" value="ENDONUCLEASE 4"/>
    <property type="match status" value="1"/>
</dbReference>
<evidence type="ECO:0000256" key="4">
    <source>
        <dbReference type="ARBA" id="ARBA00022801"/>
    </source>
</evidence>
<dbReference type="PANTHER" id="PTHR33146">
    <property type="entry name" value="ENDONUCLEASE 4"/>
    <property type="match status" value="1"/>
</dbReference>
<keyword evidence="2" id="KW-0479">Metal-binding</keyword>
<evidence type="ECO:0000256" key="7">
    <source>
        <dbReference type="SAM" id="SignalP"/>
    </source>
</evidence>
<accession>A0A7W6JXC9</accession>
<feature type="signal peptide" evidence="7">
    <location>
        <begin position="1"/>
        <end position="19"/>
    </location>
</feature>
<name>A0A7W6JXC9_9SPHN</name>
<evidence type="ECO:0000313" key="9">
    <source>
        <dbReference type="Proteomes" id="UP000557392"/>
    </source>
</evidence>
<evidence type="ECO:0000256" key="3">
    <source>
        <dbReference type="ARBA" id="ARBA00022759"/>
    </source>
</evidence>
<dbReference type="GO" id="GO:0003676">
    <property type="term" value="F:nucleic acid binding"/>
    <property type="evidence" value="ECO:0007669"/>
    <property type="project" value="InterPro"/>
</dbReference>
<keyword evidence="9" id="KW-1185">Reference proteome</keyword>
<gene>
    <name evidence="8" type="ORF">GGR46_003747</name>
</gene>
<dbReference type="AlphaFoldDB" id="A0A7W6JXC9"/>
<sequence>MRFLVILAALIGFAAPANAYWEYGHQTVAAIAWRNVTPATRAKITQLLRHTDLLKTEGCPATNIEEASVWADCIKKLGNDWRYASVWHYQDADVCKPFDVTAECKDGNCVSAQIERDVKLLKDRKAPQVERVKALLFLVHFVGDIGQPLHGAEHDHDAGGNKAQVSYGIYTTDRLNLHSVWDGLLAERAITSGPNIVRTYSRADRAKLGGGTVQDWGKDSWELAKAVYADLNDGDACKPITGRVSITEPMIQKWVPEARTQVIKGGLRLARLLDEALG</sequence>
<comment type="caution">
    <text evidence="8">The sequence shown here is derived from an EMBL/GenBank/DDBJ whole genome shotgun (WGS) entry which is preliminary data.</text>
</comment>
<dbReference type="GO" id="GO:0006308">
    <property type="term" value="P:DNA catabolic process"/>
    <property type="evidence" value="ECO:0007669"/>
    <property type="project" value="InterPro"/>
</dbReference>
<evidence type="ECO:0000256" key="2">
    <source>
        <dbReference type="ARBA" id="ARBA00022723"/>
    </source>
</evidence>
<keyword evidence="7" id="KW-0732">Signal</keyword>
<dbReference type="CDD" id="cd11010">
    <property type="entry name" value="S1-P1_nuclease"/>
    <property type="match status" value="1"/>
</dbReference>
<dbReference type="InterPro" id="IPR003154">
    <property type="entry name" value="S1/P1nuclease"/>
</dbReference>
<evidence type="ECO:0000313" key="8">
    <source>
        <dbReference type="EMBL" id="MBB4100175.1"/>
    </source>
</evidence>
<dbReference type="InterPro" id="IPR008947">
    <property type="entry name" value="PLipase_C/P1_nuclease_dom_sf"/>
</dbReference>
<dbReference type="GO" id="GO:0046872">
    <property type="term" value="F:metal ion binding"/>
    <property type="evidence" value="ECO:0007669"/>
    <property type="project" value="UniProtKB-KW"/>
</dbReference>
<keyword evidence="6" id="KW-0325">Glycoprotein</keyword>
<feature type="chain" id="PRO_5030920305" description="S1/P1 nuclease" evidence="7">
    <location>
        <begin position="20"/>
        <end position="278"/>
    </location>
</feature>
<keyword evidence="3" id="KW-0255">Endonuclease</keyword>
<dbReference type="RefSeq" id="WP_183999494.1">
    <property type="nucleotide sequence ID" value="NZ_JACIEH010000003.1"/>
</dbReference>
<dbReference type="SUPFAM" id="SSF48537">
    <property type="entry name" value="Phospholipase C/P1 nuclease"/>
    <property type="match status" value="1"/>
</dbReference>